<feature type="compositionally biased region" description="Basic and acidic residues" evidence="1">
    <location>
        <begin position="57"/>
        <end position="68"/>
    </location>
</feature>
<dbReference type="EnsemblPlants" id="Pp3c20_11490V3.1">
    <property type="protein sequence ID" value="PAC:32948123.CDS.1"/>
    <property type="gene ID" value="Pp3c20_11490"/>
</dbReference>
<accession>A9T546</accession>
<dbReference type="EMBL" id="ABEU02000020">
    <property type="protein sequence ID" value="PNR33082.1"/>
    <property type="molecule type" value="Genomic_DNA"/>
</dbReference>
<dbReference type="Gramene" id="Pp3c20_11490V3.1">
    <property type="protein sequence ID" value="PAC:32948123.CDS.1"/>
    <property type="gene ID" value="Pp3c20_11490"/>
</dbReference>
<dbReference type="InParanoid" id="A9T546"/>
<dbReference type="AlphaFoldDB" id="A9T546"/>
<proteinExistence type="predicted"/>
<dbReference type="EnsemblPlants" id="Pp3c20_11490V3.2">
    <property type="protein sequence ID" value="PAC:32948124.CDS.1"/>
    <property type="gene ID" value="Pp3c20_11490"/>
</dbReference>
<feature type="compositionally biased region" description="Basic residues" evidence="1">
    <location>
        <begin position="112"/>
        <end position="122"/>
    </location>
</feature>
<protein>
    <submittedName>
        <fullName evidence="2 3">Uncharacterized protein</fullName>
    </submittedName>
</protein>
<keyword evidence="4" id="KW-1185">Reference proteome</keyword>
<dbReference type="PaxDb" id="3218-PP1S166_103V6.1"/>
<evidence type="ECO:0000313" key="3">
    <source>
        <dbReference type="EnsemblPlants" id="PAC:32948123.CDS.1"/>
    </source>
</evidence>
<evidence type="ECO:0000256" key="1">
    <source>
        <dbReference type="SAM" id="MobiDB-lite"/>
    </source>
</evidence>
<feature type="compositionally biased region" description="Basic residues" evidence="1">
    <location>
        <begin position="1"/>
        <end position="41"/>
    </location>
</feature>
<feature type="compositionally biased region" description="Polar residues" evidence="1">
    <location>
        <begin position="166"/>
        <end position="175"/>
    </location>
</feature>
<reference evidence="3" key="3">
    <citation type="submission" date="2020-12" db="UniProtKB">
        <authorList>
            <consortium name="EnsemblPlants"/>
        </authorList>
    </citation>
    <scope>IDENTIFICATION</scope>
</reference>
<name>A9T546_PHYPA</name>
<feature type="compositionally biased region" description="Polar residues" evidence="1">
    <location>
        <begin position="76"/>
        <end position="85"/>
    </location>
</feature>
<feature type="compositionally biased region" description="Basic and acidic residues" evidence="1">
    <location>
        <begin position="201"/>
        <end position="224"/>
    </location>
</feature>
<feature type="region of interest" description="Disordered" evidence="1">
    <location>
        <begin position="1"/>
        <end position="230"/>
    </location>
</feature>
<reference evidence="2 4" key="1">
    <citation type="journal article" date="2008" name="Science">
        <title>The Physcomitrella genome reveals evolutionary insights into the conquest of land by plants.</title>
        <authorList>
            <person name="Rensing S."/>
            <person name="Lang D."/>
            <person name="Zimmer A."/>
            <person name="Terry A."/>
            <person name="Salamov A."/>
            <person name="Shapiro H."/>
            <person name="Nishiyama T."/>
            <person name="Perroud P.-F."/>
            <person name="Lindquist E."/>
            <person name="Kamisugi Y."/>
            <person name="Tanahashi T."/>
            <person name="Sakakibara K."/>
            <person name="Fujita T."/>
            <person name="Oishi K."/>
            <person name="Shin-I T."/>
            <person name="Kuroki Y."/>
            <person name="Toyoda A."/>
            <person name="Suzuki Y."/>
            <person name="Hashimoto A."/>
            <person name="Yamaguchi K."/>
            <person name="Sugano A."/>
            <person name="Kohara Y."/>
            <person name="Fujiyama A."/>
            <person name="Anterola A."/>
            <person name="Aoki S."/>
            <person name="Ashton N."/>
            <person name="Barbazuk W.B."/>
            <person name="Barker E."/>
            <person name="Bennetzen J."/>
            <person name="Bezanilla M."/>
            <person name="Blankenship R."/>
            <person name="Cho S.H."/>
            <person name="Dutcher S."/>
            <person name="Estelle M."/>
            <person name="Fawcett J.A."/>
            <person name="Gundlach H."/>
            <person name="Hanada K."/>
            <person name="Heyl A."/>
            <person name="Hicks K.A."/>
            <person name="Hugh J."/>
            <person name="Lohr M."/>
            <person name="Mayer K."/>
            <person name="Melkozernov A."/>
            <person name="Murata T."/>
            <person name="Nelson D."/>
            <person name="Pils B."/>
            <person name="Prigge M."/>
            <person name="Reiss B."/>
            <person name="Renner T."/>
            <person name="Rombauts S."/>
            <person name="Rushton P."/>
            <person name="Sanderfoot A."/>
            <person name="Schween G."/>
            <person name="Shiu S.-H."/>
            <person name="Stueber K."/>
            <person name="Theodoulou F.L."/>
            <person name="Tu H."/>
            <person name="Van de Peer Y."/>
            <person name="Verrier P.J."/>
            <person name="Waters E."/>
            <person name="Wood A."/>
            <person name="Yang L."/>
            <person name="Cove D."/>
            <person name="Cuming A."/>
            <person name="Hasebe M."/>
            <person name="Lucas S."/>
            <person name="Mishler D.B."/>
            <person name="Reski R."/>
            <person name="Grigoriev I."/>
            <person name="Quatrano R.S."/>
            <person name="Boore J.L."/>
        </authorList>
    </citation>
    <scope>NUCLEOTIDE SEQUENCE [LARGE SCALE GENOMIC DNA]</scope>
    <source>
        <strain evidence="3 4">cv. Gransden 2004</strain>
    </source>
</reference>
<dbReference type="Proteomes" id="UP000006727">
    <property type="component" value="Chromosome 20"/>
</dbReference>
<feature type="compositionally biased region" description="Basic residues" evidence="1">
    <location>
        <begin position="143"/>
        <end position="156"/>
    </location>
</feature>
<evidence type="ECO:0000313" key="4">
    <source>
        <dbReference type="Proteomes" id="UP000006727"/>
    </source>
</evidence>
<organism evidence="2">
    <name type="scientific">Physcomitrium patens</name>
    <name type="common">Spreading-leaved earth moss</name>
    <name type="synonym">Physcomitrella patens</name>
    <dbReference type="NCBI Taxonomy" id="3218"/>
    <lineage>
        <taxon>Eukaryota</taxon>
        <taxon>Viridiplantae</taxon>
        <taxon>Streptophyta</taxon>
        <taxon>Embryophyta</taxon>
        <taxon>Bryophyta</taxon>
        <taxon>Bryophytina</taxon>
        <taxon>Bryopsida</taxon>
        <taxon>Funariidae</taxon>
        <taxon>Funariales</taxon>
        <taxon>Funariaceae</taxon>
        <taxon>Physcomitrium</taxon>
    </lineage>
</organism>
<gene>
    <name evidence="2" type="ORF">PHYPA_025025</name>
</gene>
<evidence type="ECO:0000313" key="2">
    <source>
        <dbReference type="EMBL" id="PNR33082.1"/>
    </source>
</evidence>
<dbReference type="Gramene" id="Pp3c20_11490V3.2">
    <property type="protein sequence ID" value="PAC:32948124.CDS.1"/>
    <property type="gene ID" value="Pp3c20_11490"/>
</dbReference>
<reference evidence="2 4" key="2">
    <citation type="journal article" date="2018" name="Plant J.">
        <title>The Physcomitrella patens chromosome-scale assembly reveals moss genome structure and evolution.</title>
        <authorList>
            <person name="Lang D."/>
            <person name="Ullrich K.K."/>
            <person name="Murat F."/>
            <person name="Fuchs J."/>
            <person name="Jenkins J."/>
            <person name="Haas F.B."/>
            <person name="Piednoel M."/>
            <person name="Gundlach H."/>
            <person name="Van Bel M."/>
            <person name="Meyberg R."/>
            <person name="Vives C."/>
            <person name="Morata J."/>
            <person name="Symeonidi A."/>
            <person name="Hiss M."/>
            <person name="Muchero W."/>
            <person name="Kamisugi Y."/>
            <person name="Saleh O."/>
            <person name="Blanc G."/>
            <person name="Decker E.L."/>
            <person name="van Gessel N."/>
            <person name="Grimwood J."/>
            <person name="Hayes R.D."/>
            <person name="Graham S.W."/>
            <person name="Gunter L.E."/>
            <person name="McDaniel S.F."/>
            <person name="Hoernstein S.N.W."/>
            <person name="Larsson A."/>
            <person name="Li F.W."/>
            <person name="Perroud P.F."/>
            <person name="Phillips J."/>
            <person name="Ranjan P."/>
            <person name="Rokshar D.S."/>
            <person name="Rothfels C.J."/>
            <person name="Schneider L."/>
            <person name="Shu S."/>
            <person name="Stevenson D.W."/>
            <person name="Thummler F."/>
            <person name="Tillich M."/>
            <person name="Villarreal Aguilar J.C."/>
            <person name="Widiez T."/>
            <person name="Wong G.K."/>
            <person name="Wymore A."/>
            <person name="Zhang Y."/>
            <person name="Zimmer A.D."/>
            <person name="Quatrano R.S."/>
            <person name="Mayer K.F.X."/>
            <person name="Goodstein D."/>
            <person name="Casacuberta J.M."/>
            <person name="Vandepoele K."/>
            <person name="Reski R."/>
            <person name="Cuming A.C."/>
            <person name="Tuskan G.A."/>
            <person name="Maumus F."/>
            <person name="Salse J."/>
            <person name="Schmutz J."/>
            <person name="Rensing S.A."/>
        </authorList>
    </citation>
    <scope>NUCLEOTIDE SEQUENCE [LARGE SCALE GENOMIC DNA]</scope>
    <source>
        <strain evidence="3 4">cv. Gransden 2004</strain>
    </source>
</reference>
<feature type="compositionally biased region" description="Low complexity" evidence="1">
    <location>
        <begin position="87"/>
        <end position="103"/>
    </location>
</feature>
<sequence>MARRAGKRGGSKMRMAKVAKRRSHVLRQRKPVAVKQQRKRNIKDDDYGSETATARAGDCKGKKIKLDQSDVDTDGDTSLATSLQGFSEETSASPASWSSDSTPGKGNAKHDQKGKRKRKYRKVIKEISVMSSGSQTTTERTSRKSSRKSSPKRRRPSYILEKQTHQSKQSESGKTTDPAATGSTSKKGNHPQVGNDAQKGVPKDAEPKEKATAKEVVDDKHEEESSSSSG</sequence>